<feature type="compositionally biased region" description="Low complexity" evidence="1">
    <location>
        <begin position="69"/>
        <end position="83"/>
    </location>
</feature>
<feature type="region of interest" description="Disordered" evidence="1">
    <location>
        <begin position="32"/>
        <end position="149"/>
    </location>
</feature>
<organism evidence="2 3">
    <name type="scientific">Macrostomum lignano</name>
    <dbReference type="NCBI Taxonomy" id="282301"/>
    <lineage>
        <taxon>Eukaryota</taxon>
        <taxon>Metazoa</taxon>
        <taxon>Spiralia</taxon>
        <taxon>Lophotrochozoa</taxon>
        <taxon>Platyhelminthes</taxon>
        <taxon>Rhabditophora</taxon>
        <taxon>Macrostomorpha</taxon>
        <taxon>Macrostomida</taxon>
        <taxon>Macrostomidae</taxon>
        <taxon>Macrostomum</taxon>
    </lineage>
</organism>
<dbReference type="Proteomes" id="UP000095280">
    <property type="component" value="Unplaced"/>
</dbReference>
<feature type="compositionally biased region" description="Polar residues" evidence="1">
    <location>
        <begin position="52"/>
        <end position="67"/>
    </location>
</feature>
<sequence length="149" mass="16050">LFQRLMGLSFGRRRWPSEPCLVKKATAVESTGAGRWPKREASFNVHRPRSPGSLNSFNQQRQQQLRVPSSPLSRHQSSSSVLSSGGGGSGAAELDGFVTSSSAETSSSSEPSSCRSAASVASLSALDGRRGGRKLLRHRRRQLLTRDLA</sequence>
<dbReference type="WBParaSite" id="maker-uti_cns_0046368-snap-gene-0.3-mRNA-1">
    <property type="protein sequence ID" value="maker-uti_cns_0046368-snap-gene-0.3-mRNA-1"/>
    <property type="gene ID" value="maker-uti_cns_0046368-snap-gene-0.3"/>
</dbReference>
<name>A0A1I8J855_9PLAT</name>
<keyword evidence="2" id="KW-1185">Reference proteome</keyword>
<evidence type="ECO:0000256" key="1">
    <source>
        <dbReference type="SAM" id="MobiDB-lite"/>
    </source>
</evidence>
<reference evidence="3" key="1">
    <citation type="submission" date="2016-11" db="UniProtKB">
        <authorList>
            <consortium name="WormBaseParasite"/>
        </authorList>
    </citation>
    <scope>IDENTIFICATION</scope>
</reference>
<proteinExistence type="predicted"/>
<dbReference type="AlphaFoldDB" id="A0A1I8J855"/>
<evidence type="ECO:0000313" key="2">
    <source>
        <dbReference type="Proteomes" id="UP000095280"/>
    </source>
</evidence>
<protein>
    <submittedName>
        <fullName evidence="3">Pecanex-like protein</fullName>
    </submittedName>
</protein>
<feature type="compositionally biased region" description="Low complexity" evidence="1">
    <location>
        <begin position="100"/>
        <end position="126"/>
    </location>
</feature>
<feature type="compositionally biased region" description="Basic residues" evidence="1">
    <location>
        <begin position="131"/>
        <end position="143"/>
    </location>
</feature>
<evidence type="ECO:0000313" key="3">
    <source>
        <dbReference type="WBParaSite" id="maker-uti_cns_0046368-snap-gene-0.3-mRNA-1"/>
    </source>
</evidence>
<accession>A0A1I8J855</accession>